<protein>
    <submittedName>
        <fullName evidence="1">Uncharacterized protein</fullName>
    </submittedName>
</protein>
<dbReference type="AlphaFoldDB" id="A0A830CCV2"/>
<evidence type="ECO:0000313" key="1">
    <source>
        <dbReference type="EMBL" id="GFP98587.1"/>
    </source>
</evidence>
<proteinExistence type="predicted"/>
<organism evidence="1 2">
    <name type="scientific">Phtheirospermum japonicum</name>
    <dbReference type="NCBI Taxonomy" id="374723"/>
    <lineage>
        <taxon>Eukaryota</taxon>
        <taxon>Viridiplantae</taxon>
        <taxon>Streptophyta</taxon>
        <taxon>Embryophyta</taxon>
        <taxon>Tracheophyta</taxon>
        <taxon>Spermatophyta</taxon>
        <taxon>Magnoliopsida</taxon>
        <taxon>eudicotyledons</taxon>
        <taxon>Gunneridae</taxon>
        <taxon>Pentapetalae</taxon>
        <taxon>asterids</taxon>
        <taxon>lamiids</taxon>
        <taxon>Lamiales</taxon>
        <taxon>Orobanchaceae</taxon>
        <taxon>Orobanchaceae incertae sedis</taxon>
        <taxon>Phtheirospermum</taxon>
    </lineage>
</organism>
<reference evidence="1" key="1">
    <citation type="submission" date="2020-07" db="EMBL/GenBank/DDBJ databases">
        <title>Ethylene signaling mediates host invasion by parasitic plants.</title>
        <authorList>
            <person name="Yoshida S."/>
        </authorList>
    </citation>
    <scope>NUCLEOTIDE SEQUENCE</scope>
    <source>
        <strain evidence="1">Okayama</strain>
    </source>
</reference>
<sequence>MGHKLAVLFGCVTCDPLLNLFKDVFPAESLLFDFRYLELNSFKHKRARLKYLKPLEDLLNFRNFYVYLAAGITVCVL</sequence>
<evidence type="ECO:0000313" key="2">
    <source>
        <dbReference type="Proteomes" id="UP000653305"/>
    </source>
</evidence>
<name>A0A830CCV2_9LAMI</name>
<keyword evidence="2" id="KW-1185">Reference proteome</keyword>
<accession>A0A830CCV2</accession>
<dbReference type="EMBL" id="BMAC01000536">
    <property type="protein sequence ID" value="GFP98587.1"/>
    <property type="molecule type" value="Genomic_DNA"/>
</dbReference>
<gene>
    <name evidence="1" type="ORF">PHJA_002002600</name>
</gene>
<comment type="caution">
    <text evidence="1">The sequence shown here is derived from an EMBL/GenBank/DDBJ whole genome shotgun (WGS) entry which is preliminary data.</text>
</comment>
<dbReference type="Proteomes" id="UP000653305">
    <property type="component" value="Unassembled WGS sequence"/>
</dbReference>